<feature type="compositionally biased region" description="Gly residues" evidence="3">
    <location>
        <begin position="103"/>
        <end position="113"/>
    </location>
</feature>
<accession>A0A1C6UDN7</accession>
<evidence type="ECO:0000259" key="4">
    <source>
        <dbReference type="Pfam" id="PF13649"/>
    </source>
</evidence>
<dbReference type="Gene3D" id="3.40.50.150">
    <property type="entry name" value="Vaccinia Virus protein VP39"/>
    <property type="match status" value="1"/>
</dbReference>
<dbReference type="InterPro" id="IPR029063">
    <property type="entry name" value="SAM-dependent_MTases_sf"/>
</dbReference>
<dbReference type="InterPro" id="IPR041698">
    <property type="entry name" value="Methyltransf_25"/>
</dbReference>
<evidence type="ECO:0000313" key="6">
    <source>
        <dbReference type="Proteomes" id="UP000198937"/>
    </source>
</evidence>
<organism evidence="5 6">
    <name type="scientific">Micromonospora yangpuensis</name>
    <dbReference type="NCBI Taxonomy" id="683228"/>
    <lineage>
        <taxon>Bacteria</taxon>
        <taxon>Bacillati</taxon>
        <taxon>Actinomycetota</taxon>
        <taxon>Actinomycetes</taxon>
        <taxon>Micromonosporales</taxon>
        <taxon>Micromonosporaceae</taxon>
        <taxon>Micromonospora</taxon>
    </lineage>
</organism>
<dbReference type="STRING" id="683228.GA0070617_1937"/>
<feature type="region of interest" description="Disordered" evidence="3">
    <location>
        <begin position="53"/>
        <end position="115"/>
    </location>
</feature>
<name>A0A1C6UDN7_9ACTN</name>
<dbReference type="EMBL" id="FMIA01000002">
    <property type="protein sequence ID" value="SCL51969.1"/>
    <property type="molecule type" value="Genomic_DNA"/>
</dbReference>
<dbReference type="Proteomes" id="UP000198937">
    <property type="component" value="Unassembled WGS sequence"/>
</dbReference>
<dbReference type="AlphaFoldDB" id="A0A1C6UDN7"/>
<sequence>MTEPTHLGITRAAYDTVAVDYADLLRDELASRPLDRALLTVFAETVRAGTDGRGGLDGWAGADGQMGSDGRSGADGQVGADGRSGSAGRAASDGRGGADGRVGDGAGPAGGGPRVADIGCGPGRVTGFLRDAGLDVFGVDLSPQMVAVARREHPDLRFEVGTMTDLTLPDGSLAGIVAWYSIIHLPPDLLPGVFAGFHRVLAPGGHLLLAFKAGDERVRLEQAYGHRVSYDVHRLPPERIAGQLRDAGFTVTTRVLREPQAYERTRQAFLLAERDG</sequence>
<dbReference type="GO" id="GO:0008168">
    <property type="term" value="F:methyltransferase activity"/>
    <property type="evidence" value="ECO:0007669"/>
    <property type="project" value="UniProtKB-KW"/>
</dbReference>
<evidence type="ECO:0000256" key="3">
    <source>
        <dbReference type="SAM" id="MobiDB-lite"/>
    </source>
</evidence>
<gene>
    <name evidence="5" type="ORF">GA0070617_1937</name>
</gene>
<feature type="compositionally biased region" description="Low complexity" evidence="3">
    <location>
        <begin position="78"/>
        <end position="93"/>
    </location>
</feature>
<dbReference type="CDD" id="cd02440">
    <property type="entry name" value="AdoMet_MTases"/>
    <property type="match status" value="1"/>
</dbReference>
<keyword evidence="2" id="KW-0808">Transferase</keyword>
<dbReference type="GO" id="GO:0032259">
    <property type="term" value="P:methylation"/>
    <property type="evidence" value="ECO:0007669"/>
    <property type="project" value="UniProtKB-KW"/>
</dbReference>
<dbReference type="PANTHER" id="PTHR43861:SF1">
    <property type="entry name" value="TRANS-ACONITATE 2-METHYLTRANSFERASE"/>
    <property type="match status" value="1"/>
</dbReference>
<dbReference type="PANTHER" id="PTHR43861">
    <property type="entry name" value="TRANS-ACONITATE 2-METHYLTRANSFERASE-RELATED"/>
    <property type="match status" value="1"/>
</dbReference>
<evidence type="ECO:0000256" key="2">
    <source>
        <dbReference type="ARBA" id="ARBA00022679"/>
    </source>
</evidence>
<evidence type="ECO:0000313" key="5">
    <source>
        <dbReference type="EMBL" id="SCL51969.1"/>
    </source>
</evidence>
<protein>
    <submittedName>
        <fullName evidence="5">Ubiquinone/menaquinone biosynthesis C-methylase UbiE</fullName>
    </submittedName>
</protein>
<reference evidence="5 6" key="1">
    <citation type="submission" date="2016-06" db="EMBL/GenBank/DDBJ databases">
        <authorList>
            <person name="Kjaerup R.B."/>
            <person name="Dalgaard T.S."/>
            <person name="Juul-Madsen H.R."/>
        </authorList>
    </citation>
    <scope>NUCLEOTIDE SEQUENCE [LARGE SCALE GENOMIC DNA]</scope>
    <source>
        <strain evidence="5 6">DSM 45577</strain>
    </source>
</reference>
<dbReference type="Pfam" id="PF13649">
    <property type="entry name" value="Methyltransf_25"/>
    <property type="match status" value="1"/>
</dbReference>
<keyword evidence="6" id="KW-1185">Reference proteome</keyword>
<proteinExistence type="predicted"/>
<evidence type="ECO:0000256" key="1">
    <source>
        <dbReference type="ARBA" id="ARBA00022603"/>
    </source>
</evidence>
<keyword evidence="5" id="KW-0830">Ubiquinone</keyword>
<feature type="domain" description="Methyltransferase" evidence="4">
    <location>
        <begin position="115"/>
        <end position="205"/>
    </location>
</feature>
<keyword evidence="1 5" id="KW-0489">Methyltransferase</keyword>
<dbReference type="SUPFAM" id="SSF53335">
    <property type="entry name" value="S-adenosyl-L-methionine-dependent methyltransferases"/>
    <property type="match status" value="1"/>
</dbReference>
<dbReference type="RefSeq" id="WP_229688613.1">
    <property type="nucleotide sequence ID" value="NZ_BMMJ01000015.1"/>
</dbReference>